<evidence type="ECO:0000313" key="4">
    <source>
        <dbReference type="Proteomes" id="UP000435112"/>
    </source>
</evidence>
<organism evidence="1 3">
    <name type="scientific">Phytophthora rubi</name>
    <dbReference type="NCBI Taxonomy" id="129364"/>
    <lineage>
        <taxon>Eukaryota</taxon>
        <taxon>Sar</taxon>
        <taxon>Stramenopiles</taxon>
        <taxon>Oomycota</taxon>
        <taxon>Peronosporomycetes</taxon>
        <taxon>Peronosporales</taxon>
        <taxon>Peronosporaceae</taxon>
        <taxon>Phytophthora</taxon>
    </lineage>
</organism>
<comment type="caution">
    <text evidence="1">The sequence shown here is derived from an EMBL/GenBank/DDBJ whole genome shotgun (WGS) entry which is preliminary data.</text>
</comment>
<evidence type="ECO:0000313" key="1">
    <source>
        <dbReference type="EMBL" id="KAE9002508.1"/>
    </source>
</evidence>
<protein>
    <submittedName>
        <fullName evidence="1">Uncharacterized protein</fullName>
    </submittedName>
</protein>
<evidence type="ECO:0000313" key="2">
    <source>
        <dbReference type="EMBL" id="KAE9041658.1"/>
    </source>
</evidence>
<dbReference type="Proteomes" id="UP000435112">
    <property type="component" value="Unassembled WGS sequence"/>
</dbReference>
<evidence type="ECO:0000313" key="3">
    <source>
        <dbReference type="Proteomes" id="UP000429607"/>
    </source>
</evidence>
<proteinExistence type="predicted"/>
<reference evidence="3 4" key="1">
    <citation type="submission" date="2018-09" db="EMBL/GenBank/DDBJ databases">
        <title>Genomic investigation of the strawberry pathogen Phytophthora fragariae indicates pathogenicity is determined by transcriptional variation in three key races.</title>
        <authorList>
            <person name="Adams T.M."/>
            <person name="Armitage A.D."/>
            <person name="Sobczyk M.K."/>
            <person name="Bates H.J."/>
            <person name="Dunwell J.M."/>
            <person name="Nellist C.F."/>
            <person name="Harrison R.J."/>
        </authorList>
    </citation>
    <scope>NUCLEOTIDE SEQUENCE [LARGE SCALE GENOMIC DNA]</scope>
    <source>
        <strain evidence="1 3">SCRP249</strain>
        <strain evidence="2 4">SCRP324</strain>
    </source>
</reference>
<accession>A0A6A3KA58</accession>
<dbReference type="EMBL" id="QXFU01000167">
    <property type="protein sequence ID" value="KAE9041658.1"/>
    <property type="molecule type" value="Genomic_DNA"/>
</dbReference>
<sequence length="83" mass="9008">MAGVLYVAMVSRVLDLADAAFRRLPSFARGSRRRSIYTPKDDVNVGTYAAGSTSRHATATPFGRVDTATPRVTKRYTGTNISL</sequence>
<dbReference type="AlphaFoldDB" id="A0A6A3KA58"/>
<gene>
    <name evidence="1" type="ORF">PR001_g18229</name>
    <name evidence="2" type="ORF">PR002_g4340</name>
</gene>
<dbReference type="Proteomes" id="UP000429607">
    <property type="component" value="Unassembled WGS sequence"/>
</dbReference>
<dbReference type="OrthoDB" id="94499at2759"/>
<name>A0A6A3KA58_9STRA</name>
<dbReference type="EMBL" id="QXFV01001586">
    <property type="protein sequence ID" value="KAE9002508.1"/>
    <property type="molecule type" value="Genomic_DNA"/>
</dbReference>